<feature type="binding site" evidence="12 15">
    <location>
        <position position="202"/>
    </location>
    <ligand>
        <name>pyruvate</name>
        <dbReference type="ChEBI" id="CHEBI:15361"/>
    </ligand>
</feature>
<comment type="pathway">
    <text evidence="2 12">Amino-acid biosynthesis; L-lysine biosynthesis via DAP pathway; (S)-tetrahydrodipicolinate from L-aspartate: step 3/4.</text>
</comment>
<keyword evidence="9 12" id="KW-0456">Lyase</keyword>
<dbReference type="InterPro" id="IPR005263">
    <property type="entry name" value="DapA"/>
</dbReference>
<dbReference type="PRINTS" id="PR00146">
    <property type="entry name" value="DHPICSNTHASE"/>
</dbReference>
<reference evidence="16 17" key="1">
    <citation type="journal article" date="2019" name="ISME J.">
        <title>Insights into ecological role of a new deltaproteobacterial order Candidatus Acidulodesulfobacterales by metagenomics and metatranscriptomics.</title>
        <authorList>
            <person name="Tan S."/>
            <person name="Liu J."/>
            <person name="Fang Y."/>
            <person name="Hedlund B.P."/>
            <person name="Lian Z.H."/>
            <person name="Huang L.Y."/>
            <person name="Li J.T."/>
            <person name="Huang L.N."/>
            <person name="Li W.J."/>
            <person name="Jiang H.C."/>
            <person name="Dong H.L."/>
            <person name="Shu W.S."/>
        </authorList>
    </citation>
    <scope>NUCLEOTIDE SEQUENCE [LARGE SCALE GENOMIC DNA]</scope>
    <source>
        <strain evidence="16">AP2</strain>
    </source>
</reference>
<dbReference type="PANTHER" id="PTHR12128">
    <property type="entry name" value="DIHYDRODIPICOLINATE SYNTHASE"/>
    <property type="match status" value="1"/>
</dbReference>
<dbReference type="GO" id="GO:0005829">
    <property type="term" value="C:cytosol"/>
    <property type="evidence" value="ECO:0007669"/>
    <property type="project" value="TreeGrafter"/>
</dbReference>
<sequence length="294" mass="32458">MFKGVYTAIVTPFKADKIDEDSLQKLIEFQIENGVDGIVACGSTGESATLSFEEHIRVIELAAQFASGRIKVLAGTGSNNTQEAIELVKEAEKLRIDGHLQITPYYNKPTQEGLYLHFRKISENAKLPIILYNVPTRTSVNMLPETVLRLSKIDSIKGIKEASGSIEQAATILRDAPEDFYLLSGDDAMTLPIIAIGGHGVISTVSNIAPKDMSLMTDYCFKGDYKSARKLNFKLLPLIHAMFIETNPIPVKKALNIMGFIENEIRLPLSEPSGSTIEKINKALKDYGILRIEK</sequence>
<evidence type="ECO:0000256" key="3">
    <source>
        <dbReference type="ARBA" id="ARBA00007592"/>
    </source>
</evidence>
<comment type="similarity">
    <text evidence="3 12 13">Belongs to the DapA family.</text>
</comment>
<comment type="function">
    <text evidence="1 12">Catalyzes the condensation of (S)-aspartate-beta-semialdehyde [(S)-ASA] and pyruvate to 4-hydroxy-tetrahydrodipicolinate (HTPA).</text>
</comment>
<dbReference type="HAMAP" id="MF_00418">
    <property type="entry name" value="DapA"/>
    <property type="match status" value="1"/>
</dbReference>
<evidence type="ECO:0000256" key="12">
    <source>
        <dbReference type="HAMAP-Rule" id="MF_00418"/>
    </source>
</evidence>
<keyword evidence="6 12" id="KW-0028">Amino-acid biosynthesis</keyword>
<evidence type="ECO:0000256" key="4">
    <source>
        <dbReference type="ARBA" id="ARBA00012086"/>
    </source>
</evidence>
<accession>A0A519BGF0</accession>
<feature type="site" description="Part of a proton relay during catalysis" evidence="12">
    <location>
        <position position="106"/>
    </location>
</feature>
<dbReference type="Gene3D" id="3.20.20.70">
    <property type="entry name" value="Aldolase class I"/>
    <property type="match status" value="1"/>
</dbReference>
<evidence type="ECO:0000256" key="1">
    <source>
        <dbReference type="ARBA" id="ARBA00003294"/>
    </source>
</evidence>
<dbReference type="InterPro" id="IPR020625">
    <property type="entry name" value="Schiff_base-form_aldolases_AS"/>
</dbReference>
<dbReference type="PANTHER" id="PTHR12128:SF66">
    <property type="entry name" value="4-HYDROXY-2-OXOGLUTARATE ALDOLASE, MITOCHONDRIAL"/>
    <property type="match status" value="1"/>
</dbReference>
<evidence type="ECO:0000256" key="15">
    <source>
        <dbReference type="PIRSR" id="PIRSR001365-2"/>
    </source>
</evidence>
<comment type="subcellular location">
    <subcellularLocation>
        <location evidence="12">Cytoplasm</location>
    </subcellularLocation>
</comment>
<dbReference type="PROSITE" id="PS00666">
    <property type="entry name" value="DHDPS_2"/>
    <property type="match status" value="1"/>
</dbReference>
<dbReference type="GO" id="GO:0008840">
    <property type="term" value="F:4-hydroxy-tetrahydrodipicolinate synthase activity"/>
    <property type="evidence" value="ECO:0007669"/>
    <property type="project" value="UniProtKB-UniRule"/>
</dbReference>
<dbReference type="GO" id="GO:0009089">
    <property type="term" value="P:lysine biosynthetic process via diaminopimelate"/>
    <property type="evidence" value="ECO:0007669"/>
    <property type="project" value="UniProtKB-UniRule"/>
</dbReference>
<evidence type="ECO:0000256" key="5">
    <source>
        <dbReference type="ARBA" id="ARBA00022490"/>
    </source>
</evidence>
<evidence type="ECO:0000256" key="11">
    <source>
        <dbReference type="ARBA" id="ARBA00047836"/>
    </source>
</evidence>
<dbReference type="SUPFAM" id="SSF51569">
    <property type="entry name" value="Aldolase"/>
    <property type="match status" value="1"/>
</dbReference>
<evidence type="ECO:0000256" key="10">
    <source>
        <dbReference type="ARBA" id="ARBA00023270"/>
    </source>
</evidence>
<dbReference type="AlphaFoldDB" id="A0A519BGF0"/>
<keyword evidence="10 12" id="KW-0704">Schiff base</keyword>
<comment type="subunit">
    <text evidence="12">Homotetramer; dimer of dimers.</text>
</comment>
<protein>
    <recommendedName>
        <fullName evidence="4 12">4-hydroxy-tetrahydrodipicolinate synthase</fullName>
        <shortName evidence="12">HTPA synthase</shortName>
        <ecNumber evidence="4 12">4.3.3.7</ecNumber>
    </recommendedName>
</protein>
<comment type="caution">
    <text evidence="12">Was originally thought to be a dihydrodipicolinate synthase (DHDPS), catalyzing the condensation of (S)-aspartate-beta-semialdehyde [(S)-ASA] and pyruvate to dihydrodipicolinate (DHDP). However, it was shown in E.coli that the product of the enzymatic reaction is not dihydrodipicolinate but in fact (4S)-4-hydroxy-2,3,4,5-tetrahydro-(2S)-dipicolinic acid (HTPA), and that the consecutive dehydration reaction leading to DHDP is not spontaneous but catalyzed by DapB.</text>
</comment>
<evidence type="ECO:0000256" key="8">
    <source>
        <dbReference type="ARBA" id="ARBA00023154"/>
    </source>
</evidence>
<keyword evidence="7 12" id="KW-0220">Diaminopimelate biosynthesis</keyword>
<dbReference type="PIRSF" id="PIRSF001365">
    <property type="entry name" value="DHDPS"/>
    <property type="match status" value="1"/>
</dbReference>
<evidence type="ECO:0000256" key="2">
    <source>
        <dbReference type="ARBA" id="ARBA00005120"/>
    </source>
</evidence>
<feature type="binding site" evidence="12 15">
    <location>
        <position position="44"/>
    </location>
    <ligand>
        <name>pyruvate</name>
        <dbReference type="ChEBI" id="CHEBI:15361"/>
    </ligand>
</feature>
<evidence type="ECO:0000313" key="17">
    <source>
        <dbReference type="Proteomes" id="UP000316562"/>
    </source>
</evidence>
<name>A0A519BGF0_ACIG2</name>
<dbReference type="InterPro" id="IPR013785">
    <property type="entry name" value="Aldolase_TIM"/>
</dbReference>
<evidence type="ECO:0000256" key="6">
    <source>
        <dbReference type="ARBA" id="ARBA00022605"/>
    </source>
</evidence>
<feature type="active site" description="Schiff-base intermediate with substrate" evidence="12 14">
    <location>
        <position position="160"/>
    </location>
</feature>
<proteinExistence type="inferred from homology"/>
<dbReference type="UniPathway" id="UPA00034">
    <property type="reaction ID" value="UER00017"/>
</dbReference>
<feature type="active site" description="Proton donor/acceptor" evidence="12 14">
    <location>
        <position position="132"/>
    </location>
</feature>
<dbReference type="SMART" id="SM01130">
    <property type="entry name" value="DHDPS"/>
    <property type="match status" value="1"/>
</dbReference>
<gene>
    <name evidence="12" type="primary">dapA</name>
    <name evidence="16" type="ORF">EVJ46_04745</name>
</gene>
<feature type="site" description="Part of a proton relay during catalysis" evidence="12">
    <location>
        <position position="43"/>
    </location>
</feature>
<dbReference type="PROSITE" id="PS00665">
    <property type="entry name" value="DHDPS_1"/>
    <property type="match status" value="1"/>
</dbReference>
<evidence type="ECO:0000256" key="9">
    <source>
        <dbReference type="ARBA" id="ARBA00023239"/>
    </source>
</evidence>
<dbReference type="Proteomes" id="UP000316562">
    <property type="component" value="Unassembled WGS sequence"/>
</dbReference>
<dbReference type="NCBIfam" id="TIGR00674">
    <property type="entry name" value="dapA"/>
    <property type="match status" value="1"/>
</dbReference>
<keyword evidence="5 12" id="KW-0963">Cytoplasm</keyword>
<dbReference type="InterPro" id="IPR020624">
    <property type="entry name" value="Schiff_base-form_aldolases_CS"/>
</dbReference>
<evidence type="ECO:0000256" key="13">
    <source>
        <dbReference type="PIRNR" id="PIRNR001365"/>
    </source>
</evidence>
<comment type="caution">
    <text evidence="16">The sequence shown here is derived from an EMBL/GenBank/DDBJ whole genome shotgun (WGS) entry which is preliminary data.</text>
</comment>
<keyword evidence="8 12" id="KW-0457">Lysine biosynthesis</keyword>
<dbReference type="GO" id="GO:0019877">
    <property type="term" value="P:diaminopimelate biosynthetic process"/>
    <property type="evidence" value="ECO:0007669"/>
    <property type="project" value="UniProtKB-UniRule"/>
</dbReference>
<dbReference type="InterPro" id="IPR002220">
    <property type="entry name" value="DapA-like"/>
</dbReference>
<evidence type="ECO:0000256" key="14">
    <source>
        <dbReference type="PIRSR" id="PIRSR001365-1"/>
    </source>
</evidence>
<organism evidence="16 17">
    <name type="scientific">Acididesulfobacter guangdongensis</name>
    <dbReference type="NCBI Taxonomy" id="2597225"/>
    <lineage>
        <taxon>Bacteria</taxon>
        <taxon>Deltaproteobacteria</taxon>
        <taxon>Candidatus Acidulodesulfobacterales</taxon>
        <taxon>Candidatus Acididesulfobacter</taxon>
    </lineage>
</organism>
<comment type="catalytic activity">
    <reaction evidence="11 12">
        <text>L-aspartate 4-semialdehyde + pyruvate = (2S,4S)-4-hydroxy-2,3,4,5-tetrahydrodipicolinate + H2O + H(+)</text>
        <dbReference type="Rhea" id="RHEA:34171"/>
        <dbReference type="ChEBI" id="CHEBI:15361"/>
        <dbReference type="ChEBI" id="CHEBI:15377"/>
        <dbReference type="ChEBI" id="CHEBI:15378"/>
        <dbReference type="ChEBI" id="CHEBI:67139"/>
        <dbReference type="ChEBI" id="CHEBI:537519"/>
        <dbReference type="EC" id="4.3.3.7"/>
    </reaction>
</comment>
<dbReference type="EC" id="4.3.3.7" evidence="4 12"/>
<dbReference type="Pfam" id="PF00701">
    <property type="entry name" value="DHDPS"/>
    <property type="match status" value="1"/>
</dbReference>
<evidence type="ECO:0000313" key="16">
    <source>
        <dbReference type="EMBL" id="RZD16339.1"/>
    </source>
</evidence>
<evidence type="ECO:0000256" key="7">
    <source>
        <dbReference type="ARBA" id="ARBA00022915"/>
    </source>
</evidence>
<dbReference type="CDD" id="cd00950">
    <property type="entry name" value="DHDPS"/>
    <property type="match status" value="1"/>
</dbReference>
<dbReference type="EMBL" id="SGBC01000002">
    <property type="protein sequence ID" value="RZD16339.1"/>
    <property type="molecule type" value="Genomic_DNA"/>
</dbReference>